<comment type="catalytic activity">
    <reaction evidence="6">
        <text>L-aspartate + NAD(+) + H2O = oxaloacetate + NH4(+) + NADH + H(+)</text>
        <dbReference type="Rhea" id="RHEA:11788"/>
        <dbReference type="ChEBI" id="CHEBI:15377"/>
        <dbReference type="ChEBI" id="CHEBI:15378"/>
        <dbReference type="ChEBI" id="CHEBI:16452"/>
        <dbReference type="ChEBI" id="CHEBI:28938"/>
        <dbReference type="ChEBI" id="CHEBI:29991"/>
        <dbReference type="ChEBI" id="CHEBI:57540"/>
        <dbReference type="ChEBI" id="CHEBI:57945"/>
        <dbReference type="EC" id="1.4.1.21"/>
    </reaction>
</comment>
<evidence type="ECO:0000259" key="8">
    <source>
        <dbReference type="Pfam" id="PF03447"/>
    </source>
</evidence>
<comment type="function">
    <text evidence="6">Specifically catalyzes the NAD or NADP-dependent dehydrogenation of L-aspartate to iminoaspartate.</text>
</comment>
<dbReference type="GO" id="GO:0016639">
    <property type="term" value="F:oxidoreductase activity, acting on the CH-NH2 group of donors, NAD or NADP as acceptor"/>
    <property type="evidence" value="ECO:0007669"/>
    <property type="project" value="UniProtKB-UniRule"/>
</dbReference>
<dbReference type="SUPFAM" id="SSF51735">
    <property type="entry name" value="NAD(P)-binding Rossmann-fold domains"/>
    <property type="match status" value="1"/>
</dbReference>
<dbReference type="InterPro" id="IPR002811">
    <property type="entry name" value="Asp_DH"/>
</dbReference>
<proteinExistence type="inferred from homology"/>
<comment type="catalytic activity">
    <reaction evidence="6">
        <text>L-aspartate + NADP(+) + H2O = oxaloacetate + NH4(+) + NADPH + H(+)</text>
        <dbReference type="Rhea" id="RHEA:11784"/>
        <dbReference type="ChEBI" id="CHEBI:15377"/>
        <dbReference type="ChEBI" id="CHEBI:15378"/>
        <dbReference type="ChEBI" id="CHEBI:16452"/>
        <dbReference type="ChEBI" id="CHEBI:28938"/>
        <dbReference type="ChEBI" id="CHEBI:29991"/>
        <dbReference type="ChEBI" id="CHEBI:57783"/>
        <dbReference type="ChEBI" id="CHEBI:58349"/>
        <dbReference type="EC" id="1.4.1.21"/>
    </reaction>
</comment>
<keyword evidence="2 6" id="KW-0662">Pyridine nucleotide biosynthesis</keyword>
<dbReference type="GO" id="GO:0051287">
    <property type="term" value="F:NAD binding"/>
    <property type="evidence" value="ECO:0007669"/>
    <property type="project" value="UniProtKB-UniRule"/>
</dbReference>
<evidence type="ECO:0000256" key="4">
    <source>
        <dbReference type="ARBA" id="ARBA00023002"/>
    </source>
</evidence>
<dbReference type="GO" id="GO:0050661">
    <property type="term" value="F:NADP binding"/>
    <property type="evidence" value="ECO:0007669"/>
    <property type="project" value="UniProtKB-UniRule"/>
</dbReference>
<evidence type="ECO:0000256" key="6">
    <source>
        <dbReference type="HAMAP-Rule" id="MF_01265"/>
    </source>
</evidence>
<comment type="miscellaneous">
    <text evidence="6">The iminoaspartate product is unstable in aqueous solution and can decompose to oxaloacetate and ammonia.</text>
</comment>
<dbReference type="GO" id="GO:0009435">
    <property type="term" value="P:NAD+ biosynthetic process"/>
    <property type="evidence" value="ECO:0007669"/>
    <property type="project" value="UniProtKB-UniRule"/>
</dbReference>
<comment type="similarity">
    <text evidence="1 6">Belongs to the L-aspartate dehydrogenase family.</text>
</comment>
<dbReference type="PANTHER" id="PTHR31873:SF6">
    <property type="entry name" value="ASPARTATE DEHYDROGENASE DOMAIN-CONTAINING PROTEIN"/>
    <property type="match status" value="1"/>
</dbReference>
<gene>
    <name evidence="6" type="primary">nadX</name>
    <name evidence="9" type="ORF">KAJ83_04090</name>
</gene>
<evidence type="ECO:0000256" key="5">
    <source>
        <dbReference type="ARBA" id="ARBA00023027"/>
    </source>
</evidence>
<dbReference type="RefSeq" id="WP_210680716.1">
    <property type="nucleotide sequence ID" value="NZ_JAGMWN010000001.1"/>
</dbReference>
<dbReference type="SUPFAM" id="SSF55347">
    <property type="entry name" value="Glyceraldehyde-3-phosphate dehydrogenase-like, C-terminal domain"/>
    <property type="match status" value="1"/>
</dbReference>
<dbReference type="Pfam" id="PF01958">
    <property type="entry name" value="Asp_DH_C"/>
    <property type="match status" value="1"/>
</dbReference>
<dbReference type="Gene3D" id="3.40.50.720">
    <property type="entry name" value="NAD(P)-binding Rossmann-like Domain"/>
    <property type="match status" value="1"/>
</dbReference>
<comment type="caution">
    <text evidence="9">The sequence shown here is derived from an EMBL/GenBank/DDBJ whole genome shotgun (WGS) entry which is preliminary data.</text>
</comment>
<evidence type="ECO:0000256" key="3">
    <source>
        <dbReference type="ARBA" id="ARBA00022857"/>
    </source>
</evidence>
<dbReference type="Gene3D" id="3.30.360.10">
    <property type="entry name" value="Dihydrodipicolinate Reductase, domain 2"/>
    <property type="match status" value="1"/>
</dbReference>
<keyword evidence="5 6" id="KW-0520">NAD</keyword>
<evidence type="ECO:0000259" key="7">
    <source>
        <dbReference type="Pfam" id="PF01958"/>
    </source>
</evidence>
<dbReference type="UniPathway" id="UPA00253">
    <property type="reaction ID" value="UER00456"/>
</dbReference>
<dbReference type="HAMAP" id="MF_01265">
    <property type="entry name" value="NadX"/>
    <property type="match status" value="1"/>
</dbReference>
<keyword evidence="4 6" id="KW-0560">Oxidoreductase</keyword>
<evidence type="ECO:0000313" key="10">
    <source>
        <dbReference type="Proteomes" id="UP000672602"/>
    </source>
</evidence>
<keyword evidence="3 6" id="KW-0521">NADP</keyword>
<evidence type="ECO:0000256" key="2">
    <source>
        <dbReference type="ARBA" id="ARBA00022642"/>
    </source>
</evidence>
<dbReference type="InterPro" id="IPR036291">
    <property type="entry name" value="NAD(P)-bd_dom_sf"/>
</dbReference>
<comment type="pathway">
    <text evidence="6">Cofactor biosynthesis; NAD(+) biosynthesis; iminoaspartate from L-aspartate (dehydrogenase route): step 1/1.</text>
</comment>
<reference evidence="9" key="1">
    <citation type="submission" date="2021-04" db="EMBL/GenBank/DDBJ databases">
        <authorList>
            <person name="Zhang D.-C."/>
        </authorList>
    </citation>
    <scope>NUCLEOTIDE SEQUENCE</scope>
    <source>
        <strain evidence="9">CGMCC 1.15697</strain>
    </source>
</reference>
<dbReference type="PANTHER" id="PTHR31873">
    <property type="entry name" value="L-ASPARTATE DEHYDROGENASE-RELATED"/>
    <property type="match status" value="1"/>
</dbReference>
<keyword evidence="10" id="KW-1185">Reference proteome</keyword>
<dbReference type="EC" id="1.4.1.21" evidence="6"/>
<dbReference type="InterPro" id="IPR005106">
    <property type="entry name" value="Asp/hSer_DH_NAD-bd"/>
</dbReference>
<feature type="active site" evidence="6">
    <location>
        <position position="223"/>
    </location>
</feature>
<sequence length="270" mass="28097">MLSILLIGYGPVAGYVAERLGADPDVRVAGILARPGREEAARATLTRGGDATAKVWTTVESIDLSAVDLVADCSGYAGLAEHGPMLLTAGLDILSLATAALADPLLVERLETAARAGRARLELAPGSIAGIDALSAARVGGLDLVTYTARKPPAAWKGTRAATVLDLGEIEKPTEHFRGPARDAVRHYSRNAHVAAMVALAGLGLDETTAVLIADPGLDQDRHEVSAAGAFGRMLLTLDCGLLPRSTKSSSLAAMSLVRAIQRRAYPITY</sequence>
<dbReference type="InterPro" id="IPR020626">
    <property type="entry name" value="Asp_DH_prok"/>
</dbReference>
<dbReference type="AlphaFoldDB" id="A0A8J7SLE6"/>
<evidence type="ECO:0000256" key="1">
    <source>
        <dbReference type="ARBA" id="ARBA00008331"/>
    </source>
</evidence>
<name>A0A8J7SLE6_9PROT</name>
<evidence type="ECO:0000313" key="9">
    <source>
        <dbReference type="EMBL" id="MBP5856176.1"/>
    </source>
</evidence>
<organism evidence="9 10">
    <name type="scientific">Marivibrio halodurans</name>
    <dbReference type="NCBI Taxonomy" id="2039722"/>
    <lineage>
        <taxon>Bacteria</taxon>
        <taxon>Pseudomonadati</taxon>
        <taxon>Pseudomonadota</taxon>
        <taxon>Alphaproteobacteria</taxon>
        <taxon>Rhodospirillales</taxon>
        <taxon>Rhodospirillaceae</taxon>
        <taxon>Marivibrio</taxon>
    </lineage>
</organism>
<dbReference type="EMBL" id="JAGMWN010000001">
    <property type="protein sequence ID" value="MBP5856176.1"/>
    <property type="molecule type" value="Genomic_DNA"/>
</dbReference>
<dbReference type="NCBIfam" id="NF009828">
    <property type="entry name" value="PRK13303.1-3"/>
    <property type="match status" value="1"/>
</dbReference>
<protein>
    <recommendedName>
        <fullName evidence="6">L-aspartate dehydrogenase</fullName>
        <ecNumber evidence="6">1.4.1.21</ecNumber>
    </recommendedName>
</protein>
<dbReference type="Proteomes" id="UP000672602">
    <property type="component" value="Unassembled WGS sequence"/>
</dbReference>
<feature type="domain" description="Aspartate dehydrogenase" evidence="7">
    <location>
        <begin position="171"/>
        <end position="258"/>
    </location>
</feature>
<dbReference type="GO" id="GO:0033735">
    <property type="term" value="F:aspartate dehydrogenase [NAD(P)+] activity"/>
    <property type="evidence" value="ECO:0007669"/>
    <property type="project" value="UniProtKB-EC"/>
</dbReference>
<feature type="domain" description="Aspartate/homoserine dehydrogenase NAD-binding" evidence="8">
    <location>
        <begin position="8"/>
        <end position="122"/>
    </location>
</feature>
<dbReference type="Pfam" id="PF03447">
    <property type="entry name" value="NAD_binding_3"/>
    <property type="match status" value="1"/>
</dbReference>
<comment type="caution">
    <text evidence="6">Lacks conserved residue(s) required for the propagation of feature annotation.</text>
</comment>
<accession>A0A8J7SLE6</accession>